<dbReference type="GO" id="GO:0004888">
    <property type="term" value="F:transmembrane signaling receptor activity"/>
    <property type="evidence" value="ECO:0007669"/>
    <property type="project" value="InterPro"/>
</dbReference>
<comment type="subcellular location">
    <subcellularLocation>
        <location evidence="1">Cell membrane</location>
    </subcellularLocation>
</comment>
<evidence type="ECO:0000256" key="2">
    <source>
        <dbReference type="ARBA" id="ARBA00022475"/>
    </source>
</evidence>
<dbReference type="PROSITE" id="PS50885">
    <property type="entry name" value="HAMP"/>
    <property type="match status" value="1"/>
</dbReference>
<dbReference type="RefSeq" id="WP_240256312.1">
    <property type="nucleotide sequence ID" value="NZ_JAKTTI010000022.1"/>
</dbReference>
<dbReference type="GO" id="GO:0006935">
    <property type="term" value="P:chemotaxis"/>
    <property type="evidence" value="ECO:0007669"/>
    <property type="project" value="InterPro"/>
</dbReference>
<dbReference type="PANTHER" id="PTHR32089:SF112">
    <property type="entry name" value="LYSOZYME-LIKE PROTEIN-RELATED"/>
    <property type="match status" value="1"/>
</dbReference>
<keyword evidence="11" id="KW-1185">Reference proteome</keyword>
<dbReference type="GO" id="GO:0005886">
    <property type="term" value="C:plasma membrane"/>
    <property type="evidence" value="ECO:0007669"/>
    <property type="project" value="UniProtKB-SubCell"/>
</dbReference>
<gene>
    <name evidence="10" type="ORF">MJG50_13725</name>
</gene>
<evidence type="ECO:0000256" key="1">
    <source>
        <dbReference type="ARBA" id="ARBA00004236"/>
    </source>
</evidence>
<dbReference type="AlphaFoldDB" id="A0AAW5E1A5"/>
<evidence type="ECO:0000256" key="3">
    <source>
        <dbReference type="ARBA" id="ARBA00023136"/>
    </source>
</evidence>
<dbReference type="InterPro" id="IPR004089">
    <property type="entry name" value="MCPsignal_dom"/>
</dbReference>
<dbReference type="PROSITE" id="PS50111">
    <property type="entry name" value="CHEMOTAXIS_TRANSDUC_2"/>
    <property type="match status" value="1"/>
</dbReference>
<organism evidence="10 11">
    <name type="scientific">Fredinandcohnia quinoae</name>
    <dbReference type="NCBI Taxonomy" id="2918902"/>
    <lineage>
        <taxon>Bacteria</taxon>
        <taxon>Bacillati</taxon>
        <taxon>Bacillota</taxon>
        <taxon>Bacilli</taxon>
        <taxon>Bacillales</taxon>
        <taxon>Bacillaceae</taxon>
        <taxon>Fredinandcohnia</taxon>
    </lineage>
</organism>
<dbReference type="SMART" id="SM00304">
    <property type="entry name" value="HAMP"/>
    <property type="match status" value="3"/>
</dbReference>
<proteinExistence type="inferred from homology"/>
<comment type="similarity">
    <text evidence="5">Belongs to the methyl-accepting chemotaxis (MCP) protein family.</text>
</comment>
<accession>A0AAW5E1A5</accession>
<dbReference type="Proteomes" id="UP001431131">
    <property type="component" value="Unassembled WGS sequence"/>
</dbReference>
<dbReference type="Pfam" id="PF00015">
    <property type="entry name" value="MCPsignal"/>
    <property type="match status" value="1"/>
</dbReference>
<dbReference type="InterPro" id="IPR029151">
    <property type="entry name" value="Sensor-like_sf"/>
</dbReference>
<evidence type="ECO:0000259" key="8">
    <source>
        <dbReference type="PROSITE" id="PS50111"/>
    </source>
</evidence>
<evidence type="ECO:0000256" key="5">
    <source>
        <dbReference type="ARBA" id="ARBA00029447"/>
    </source>
</evidence>
<dbReference type="CDD" id="cd06225">
    <property type="entry name" value="HAMP"/>
    <property type="match status" value="1"/>
</dbReference>
<evidence type="ECO:0000256" key="6">
    <source>
        <dbReference type="PROSITE-ProRule" id="PRU00284"/>
    </source>
</evidence>
<keyword evidence="7" id="KW-1133">Transmembrane helix</keyword>
<dbReference type="PANTHER" id="PTHR32089">
    <property type="entry name" value="METHYL-ACCEPTING CHEMOTAXIS PROTEIN MCPB"/>
    <property type="match status" value="1"/>
</dbReference>
<reference evidence="10" key="1">
    <citation type="submission" date="2022-02" db="EMBL/GenBank/DDBJ databases">
        <title>Fredinandcohnia quinoae sp. nov. isolated from Chenopodium quinoa seeds.</title>
        <authorList>
            <person name="Saati-Santamaria Z."/>
            <person name="Flores-Felix J.D."/>
            <person name="Igual J.M."/>
            <person name="Velazquez E."/>
            <person name="Garcia-Fraile P."/>
            <person name="Martinez-Molina E."/>
        </authorList>
    </citation>
    <scope>NUCLEOTIDE SEQUENCE</scope>
    <source>
        <strain evidence="10">SECRCQ15</strain>
    </source>
</reference>
<dbReference type="InterPro" id="IPR003660">
    <property type="entry name" value="HAMP_dom"/>
</dbReference>
<evidence type="ECO:0000313" key="11">
    <source>
        <dbReference type="Proteomes" id="UP001431131"/>
    </source>
</evidence>
<keyword evidence="2" id="KW-1003">Cell membrane</keyword>
<evidence type="ECO:0000259" key="9">
    <source>
        <dbReference type="PROSITE" id="PS50885"/>
    </source>
</evidence>
<protein>
    <submittedName>
        <fullName evidence="10">Methyl-accepting chemotaxis protein</fullName>
    </submittedName>
</protein>
<dbReference type="Gene3D" id="6.10.340.10">
    <property type="match status" value="1"/>
</dbReference>
<dbReference type="EMBL" id="JAKTTI010000022">
    <property type="protein sequence ID" value="MCH1626393.1"/>
    <property type="molecule type" value="Genomic_DNA"/>
</dbReference>
<keyword evidence="4 6" id="KW-0807">Transducer</keyword>
<keyword evidence="7" id="KW-0812">Transmembrane</keyword>
<sequence>MKKVSSKLAFALIIGLLIVLIGNTLMLFKNSKNTVESTIANFGITIADNISTKFDTKAYERFLENPVESDTYWNLREELNDFREKIGALYVYTIKIDEKQNAFIMIDGQVKGSEQASELGEASSAVKYKDVEKVLNGEGSSAPIIHDPEYGDYLSAYVPIKLNNKVIGILGVDIAAENVDEISSEVFRSDLPFMVITNGILIFLIIILLAWNIRRKLKPLETISIAAEKMANGDLLNAQEQITKVKVNGEDEVKQVTQSFQHMTQNNIDMINDIKQSSNLLLNSTNEINQKMKIINQANDEIIGNIQEVAISTETQLERSEETVKAIEEMSIGIQRIAEAATDVSEKSSNMEKHVKDGFDEIQLIINRINNMKDTVTESSKVIEELGEQANEIGMIVGLISGVAEQTNLLALNAAIEAARAGEHGKGFAVVSQEVRKLAEESSKSAKLIEDRLNHFKFTIEKAVMNMHEGTKKVEEGALAVNHTQEKFKSILHDVELVTDEIQDVSAITEEMSAGSEEISASIAEFASLTKETADSTKNVAASTDRQLESMDTISELTSTLNELSLKLEQSVKRFNV</sequence>
<dbReference type="Gene3D" id="1.10.287.950">
    <property type="entry name" value="Methyl-accepting chemotaxis protein"/>
    <property type="match status" value="1"/>
</dbReference>
<keyword evidence="3 7" id="KW-0472">Membrane</keyword>
<evidence type="ECO:0000313" key="10">
    <source>
        <dbReference type="EMBL" id="MCH1626393.1"/>
    </source>
</evidence>
<evidence type="ECO:0000256" key="7">
    <source>
        <dbReference type="SAM" id="Phobius"/>
    </source>
</evidence>
<dbReference type="InterPro" id="IPR004090">
    <property type="entry name" value="Chemotax_Me-accpt_rcpt"/>
</dbReference>
<dbReference type="SMART" id="SM00283">
    <property type="entry name" value="MA"/>
    <property type="match status" value="1"/>
</dbReference>
<dbReference type="GO" id="GO:0007165">
    <property type="term" value="P:signal transduction"/>
    <property type="evidence" value="ECO:0007669"/>
    <property type="project" value="UniProtKB-KW"/>
</dbReference>
<dbReference type="SUPFAM" id="SSF58104">
    <property type="entry name" value="Methyl-accepting chemotaxis protein (MCP) signaling domain"/>
    <property type="match status" value="1"/>
</dbReference>
<dbReference type="PRINTS" id="PR00260">
    <property type="entry name" value="CHEMTRNSDUCR"/>
</dbReference>
<name>A0AAW5E1A5_9BACI</name>
<feature type="domain" description="Methyl-accepting transducer" evidence="8">
    <location>
        <begin position="291"/>
        <end position="527"/>
    </location>
</feature>
<dbReference type="CDD" id="cd11386">
    <property type="entry name" value="MCP_signal"/>
    <property type="match status" value="1"/>
</dbReference>
<evidence type="ECO:0000256" key="4">
    <source>
        <dbReference type="ARBA" id="ARBA00023224"/>
    </source>
</evidence>
<comment type="caution">
    <text evidence="10">The sequence shown here is derived from an EMBL/GenBank/DDBJ whole genome shotgun (WGS) entry which is preliminary data.</text>
</comment>
<dbReference type="Pfam" id="PF00672">
    <property type="entry name" value="HAMP"/>
    <property type="match status" value="1"/>
</dbReference>
<feature type="domain" description="HAMP" evidence="9">
    <location>
        <begin position="214"/>
        <end position="272"/>
    </location>
</feature>
<feature type="transmembrane region" description="Helical" evidence="7">
    <location>
        <begin position="191"/>
        <end position="211"/>
    </location>
</feature>
<dbReference type="SUPFAM" id="SSF103190">
    <property type="entry name" value="Sensory domain-like"/>
    <property type="match status" value="1"/>
</dbReference>